<dbReference type="Gene3D" id="4.10.240.10">
    <property type="entry name" value="Zn(2)-C6 fungal-type DNA-binding domain"/>
    <property type="match status" value="1"/>
</dbReference>
<evidence type="ECO:0000313" key="5">
    <source>
        <dbReference type="EMBL" id="KDQ49375.1"/>
    </source>
</evidence>
<dbReference type="CDD" id="cd12148">
    <property type="entry name" value="fungal_TF_MHR"/>
    <property type="match status" value="1"/>
</dbReference>
<dbReference type="InterPro" id="IPR007219">
    <property type="entry name" value="XnlR_reg_dom"/>
</dbReference>
<evidence type="ECO:0000259" key="4">
    <source>
        <dbReference type="PROSITE" id="PS50048"/>
    </source>
</evidence>
<dbReference type="SMART" id="SM00066">
    <property type="entry name" value="GAL4"/>
    <property type="match status" value="1"/>
</dbReference>
<protein>
    <recommendedName>
        <fullName evidence="4">Zn(2)-C6 fungal-type domain-containing protein</fullName>
    </recommendedName>
</protein>
<dbReference type="InParanoid" id="A0A067P6B8"/>
<evidence type="ECO:0000313" key="6">
    <source>
        <dbReference type="Proteomes" id="UP000027265"/>
    </source>
</evidence>
<sequence length="383" mass="42957">MDDLRFVHESPQSHQGHRKRPRLVTACDNCRVKKIRCVKRSTNDRCEACTTANVACQFRDRERYFAERSRLIAGSSVVTPVSAGRKSAVASTSPRMHSRNFHRPNDSPPSSLHSSYSAPSPRTTFSSSSQAEDEFFGYHGRRSSEPPEFHHPLSTDHRFVSFILVRLASPLSYDPTDPDSWDYPADLHVLSPEHSRTSDLVQQPDSAASVSLFDATHPHYPNYTLMPHFIHKFFDNMGSECPFLSNEDVIRRFLDQALPPLLANCIAALASRFSDLPQLTTQGLPNVAESYCSNAKNILSPIMHVPALDSLHALILIAMSEFKSNRASGFRAYSEMAVRMAFDIGLSDSQSIQMTTSGRERSKLQATWSTAWQLHMSASNRKL</sequence>
<evidence type="ECO:0000256" key="1">
    <source>
        <dbReference type="ARBA" id="ARBA00022723"/>
    </source>
</evidence>
<organism evidence="5 6">
    <name type="scientific">Jaapia argillacea MUCL 33604</name>
    <dbReference type="NCBI Taxonomy" id="933084"/>
    <lineage>
        <taxon>Eukaryota</taxon>
        <taxon>Fungi</taxon>
        <taxon>Dikarya</taxon>
        <taxon>Basidiomycota</taxon>
        <taxon>Agaricomycotina</taxon>
        <taxon>Agaricomycetes</taxon>
        <taxon>Agaricomycetidae</taxon>
        <taxon>Jaapiales</taxon>
        <taxon>Jaapiaceae</taxon>
        <taxon>Jaapia</taxon>
    </lineage>
</organism>
<dbReference type="PROSITE" id="PS50048">
    <property type="entry name" value="ZN2_CY6_FUNGAL_2"/>
    <property type="match status" value="1"/>
</dbReference>
<dbReference type="STRING" id="933084.A0A067P6B8"/>
<dbReference type="PROSITE" id="PS00463">
    <property type="entry name" value="ZN2_CY6_FUNGAL_1"/>
    <property type="match status" value="1"/>
</dbReference>
<feature type="domain" description="Zn(2)-C6 fungal-type" evidence="4">
    <location>
        <begin position="26"/>
        <end position="58"/>
    </location>
</feature>
<reference evidence="6" key="1">
    <citation type="journal article" date="2014" name="Proc. Natl. Acad. Sci. U.S.A.">
        <title>Extensive sampling of basidiomycete genomes demonstrates inadequacy of the white-rot/brown-rot paradigm for wood decay fungi.</title>
        <authorList>
            <person name="Riley R."/>
            <person name="Salamov A.A."/>
            <person name="Brown D.W."/>
            <person name="Nagy L.G."/>
            <person name="Floudas D."/>
            <person name="Held B.W."/>
            <person name="Levasseur A."/>
            <person name="Lombard V."/>
            <person name="Morin E."/>
            <person name="Otillar R."/>
            <person name="Lindquist E.A."/>
            <person name="Sun H."/>
            <person name="LaButti K.M."/>
            <person name="Schmutz J."/>
            <person name="Jabbour D."/>
            <person name="Luo H."/>
            <person name="Baker S.E."/>
            <person name="Pisabarro A.G."/>
            <person name="Walton J.D."/>
            <person name="Blanchette R.A."/>
            <person name="Henrissat B."/>
            <person name="Martin F."/>
            <person name="Cullen D."/>
            <person name="Hibbett D.S."/>
            <person name="Grigoriev I.V."/>
        </authorList>
    </citation>
    <scope>NUCLEOTIDE SEQUENCE [LARGE SCALE GENOMIC DNA]</scope>
    <source>
        <strain evidence="6">MUCL 33604</strain>
    </source>
</reference>
<dbReference type="GO" id="GO:0000981">
    <property type="term" value="F:DNA-binding transcription factor activity, RNA polymerase II-specific"/>
    <property type="evidence" value="ECO:0007669"/>
    <property type="project" value="InterPro"/>
</dbReference>
<feature type="compositionally biased region" description="Low complexity" evidence="3">
    <location>
        <begin position="108"/>
        <end position="121"/>
    </location>
</feature>
<dbReference type="PANTHER" id="PTHR47783">
    <property type="entry name" value="ZN(II)2CYS6 TRANSCRIPTION FACTOR (EUROFUNG)-RELATED"/>
    <property type="match status" value="1"/>
</dbReference>
<dbReference type="Pfam" id="PF04082">
    <property type="entry name" value="Fungal_trans"/>
    <property type="match status" value="1"/>
</dbReference>
<dbReference type="OrthoDB" id="2428527at2759"/>
<proteinExistence type="predicted"/>
<feature type="region of interest" description="Disordered" evidence="3">
    <location>
        <begin position="82"/>
        <end position="129"/>
    </location>
</feature>
<evidence type="ECO:0000256" key="2">
    <source>
        <dbReference type="ARBA" id="ARBA00023242"/>
    </source>
</evidence>
<keyword evidence="1" id="KW-0479">Metal-binding</keyword>
<feature type="region of interest" description="Disordered" evidence="3">
    <location>
        <begin position="1"/>
        <end position="20"/>
    </location>
</feature>
<accession>A0A067P6B8</accession>
<dbReference type="InterPro" id="IPR036864">
    <property type="entry name" value="Zn2-C6_fun-type_DNA-bd_sf"/>
</dbReference>
<keyword evidence="6" id="KW-1185">Reference proteome</keyword>
<dbReference type="HOGENOM" id="CLU_061618_0_0_1"/>
<keyword evidence="2" id="KW-0539">Nucleus</keyword>
<evidence type="ECO:0000256" key="3">
    <source>
        <dbReference type="SAM" id="MobiDB-lite"/>
    </source>
</evidence>
<dbReference type="SUPFAM" id="SSF57701">
    <property type="entry name" value="Zn2/Cys6 DNA-binding domain"/>
    <property type="match status" value="1"/>
</dbReference>
<dbReference type="GO" id="GO:0003677">
    <property type="term" value="F:DNA binding"/>
    <property type="evidence" value="ECO:0007669"/>
    <property type="project" value="InterPro"/>
</dbReference>
<dbReference type="Pfam" id="PF00172">
    <property type="entry name" value="Zn_clus"/>
    <property type="match status" value="1"/>
</dbReference>
<dbReference type="PANTHER" id="PTHR47783:SF1">
    <property type="entry name" value="ZN(II)2CYS6 TRANSCRIPTION FACTOR (EUROFUNG)"/>
    <property type="match status" value="1"/>
</dbReference>
<dbReference type="CDD" id="cd00067">
    <property type="entry name" value="GAL4"/>
    <property type="match status" value="1"/>
</dbReference>
<name>A0A067P6B8_9AGAM</name>
<dbReference type="InterPro" id="IPR001138">
    <property type="entry name" value="Zn2Cys6_DnaBD"/>
</dbReference>
<dbReference type="GO" id="GO:0008270">
    <property type="term" value="F:zinc ion binding"/>
    <property type="evidence" value="ECO:0007669"/>
    <property type="project" value="InterPro"/>
</dbReference>
<gene>
    <name evidence="5" type="ORF">JAAARDRAFT_143529</name>
</gene>
<dbReference type="GO" id="GO:0006351">
    <property type="term" value="P:DNA-templated transcription"/>
    <property type="evidence" value="ECO:0007669"/>
    <property type="project" value="InterPro"/>
</dbReference>
<dbReference type="AlphaFoldDB" id="A0A067P6B8"/>
<dbReference type="EMBL" id="KL197787">
    <property type="protein sequence ID" value="KDQ49375.1"/>
    <property type="molecule type" value="Genomic_DNA"/>
</dbReference>
<dbReference type="Proteomes" id="UP000027265">
    <property type="component" value="Unassembled WGS sequence"/>
</dbReference>